<sequence>MIMAVGDFLKRYELYDKVVLSVLDSADGKVTLTFDLYTDDDQERNDYSKEYILSVTVGESEISSDGGPLFRGGALQSGQVLEEVSDGDALYLGVEWSNYVDNSEEWIRLKITAKKLYVNEVVVDRQIHPSGGEAM</sequence>
<accession>A0ABY7SGL1</accession>
<keyword evidence="2" id="KW-1185">Reference proteome</keyword>
<dbReference type="Proteomes" id="UP001219349">
    <property type="component" value="Chromosome"/>
</dbReference>
<evidence type="ECO:0000313" key="1">
    <source>
        <dbReference type="EMBL" id="WCR06040.1"/>
    </source>
</evidence>
<protein>
    <submittedName>
        <fullName evidence="1">Uncharacterized protein</fullName>
    </submittedName>
</protein>
<name>A0ABY7SGL1_9RHOB</name>
<proteinExistence type="predicted"/>
<organism evidence="1 2">
    <name type="scientific">Paracoccus fistulariae</name>
    <dbReference type="NCBI Taxonomy" id="658446"/>
    <lineage>
        <taxon>Bacteria</taxon>
        <taxon>Pseudomonadati</taxon>
        <taxon>Pseudomonadota</taxon>
        <taxon>Alphaproteobacteria</taxon>
        <taxon>Rhodobacterales</taxon>
        <taxon>Paracoccaceae</taxon>
        <taxon>Paracoccus</taxon>
    </lineage>
</organism>
<evidence type="ECO:0000313" key="2">
    <source>
        <dbReference type="Proteomes" id="UP001219349"/>
    </source>
</evidence>
<gene>
    <name evidence="1" type="ORF">JHX87_11015</name>
</gene>
<dbReference type="EMBL" id="CP067136">
    <property type="protein sequence ID" value="WCR06040.1"/>
    <property type="molecule type" value="Genomic_DNA"/>
</dbReference>
<dbReference type="RefSeq" id="WP_271884877.1">
    <property type="nucleotide sequence ID" value="NZ_CP067136.1"/>
</dbReference>
<reference evidence="1 2" key="1">
    <citation type="submission" date="2021-01" db="EMBL/GenBank/DDBJ databases">
        <title>Biogeographic distribution of Paracoccus.</title>
        <authorList>
            <person name="Hollensteiner J."/>
            <person name="Leineberger J."/>
            <person name="Brinkhoff T."/>
            <person name="Daniel R."/>
        </authorList>
    </citation>
    <scope>NUCLEOTIDE SEQUENCE [LARGE SCALE GENOMIC DNA]</scope>
    <source>
        <strain evidence="1 2">KCTC 22803</strain>
    </source>
</reference>